<dbReference type="OrthoDB" id="495620at2"/>
<dbReference type="InterPro" id="IPR000073">
    <property type="entry name" value="AB_hydrolase_1"/>
</dbReference>
<dbReference type="SUPFAM" id="SSF53474">
    <property type="entry name" value="alpha/beta-Hydrolases"/>
    <property type="match status" value="1"/>
</dbReference>
<feature type="region of interest" description="Disordered" evidence="2">
    <location>
        <begin position="262"/>
        <end position="282"/>
    </location>
</feature>
<dbReference type="EMBL" id="CP001700">
    <property type="protein sequence ID" value="ACU71316.1"/>
    <property type="molecule type" value="Genomic_DNA"/>
</dbReference>
<proteinExistence type="predicted"/>
<keyword evidence="5" id="KW-1185">Reference proteome</keyword>
<dbReference type="GO" id="GO:0016787">
    <property type="term" value="F:hydrolase activity"/>
    <property type="evidence" value="ECO:0007669"/>
    <property type="project" value="UniProtKB-KW"/>
</dbReference>
<dbReference type="GO" id="GO:0016020">
    <property type="term" value="C:membrane"/>
    <property type="evidence" value="ECO:0007669"/>
    <property type="project" value="TreeGrafter"/>
</dbReference>
<evidence type="ECO:0000313" key="5">
    <source>
        <dbReference type="Proteomes" id="UP000000851"/>
    </source>
</evidence>
<feature type="compositionally biased region" description="Gly residues" evidence="2">
    <location>
        <begin position="264"/>
        <end position="275"/>
    </location>
</feature>
<reference evidence="4 5" key="1">
    <citation type="journal article" date="2009" name="Stand. Genomic Sci.">
        <title>Complete genome sequence of Catenulispora acidiphila type strain (ID 139908).</title>
        <authorList>
            <person name="Copeland A."/>
            <person name="Lapidus A."/>
            <person name="Glavina Del Rio T."/>
            <person name="Nolan M."/>
            <person name="Lucas S."/>
            <person name="Chen F."/>
            <person name="Tice H."/>
            <person name="Cheng J.F."/>
            <person name="Bruce D."/>
            <person name="Goodwin L."/>
            <person name="Pitluck S."/>
            <person name="Mikhailova N."/>
            <person name="Pati A."/>
            <person name="Ivanova N."/>
            <person name="Mavromatis K."/>
            <person name="Chen A."/>
            <person name="Palaniappan K."/>
            <person name="Chain P."/>
            <person name="Land M."/>
            <person name="Hauser L."/>
            <person name="Chang Y.J."/>
            <person name="Jeffries C.D."/>
            <person name="Chertkov O."/>
            <person name="Brettin T."/>
            <person name="Detter J.C."/>
            <person name="Han C."/>
            <person name="Ali Z."/>
            <person name="Tindall B.J."/>
            <person name="Goker M."/>
            <person name="Bristow J."/>
            <person name="Eisen J.A."/>
            <person name="Markowitz V."/>
            <person name="Hugenholtz P."/>
            <person name="Kyrpides N.C."/>
            <person name="Klenk H.P."/>
        </authorList>
    </citation>
    <scope>NUCLEOTIDE SEQUENCE [LARGE SCALE GENOMIC DNA]</scope>
    <source>
        <strain evidence="5">DSM 44928 / JCM 14897 / NBRC 102108 / NRRL B-24433 / ID139908</strain>
    </source>
</reference>
<dbReference type="PANTHER" id="PTHR43798">
    <property type="entry name" value="MONOACYLGLYCEROL LIPASE"/>
    <property type="match status" value="1"/>
</dbReference>
<gene>
    <name evidence="4" type="ordered locus">Caci_2398</name>
</gene>
<dbReference type="AlphaFoldDB" id="C7PVS4"/>
<dbReference type="RefSeq" id="WP_012786609.1">
    <property type="nucleotide sequence ID" value="NC_013131.1"/>
</dbReference>
<dbReference type="InterPro" id="IPR050266">
    <property type="entry name" value="AB_hydrolase_sf"/>
</dbReference>
<feature type="domain" description="AB hydrolase-1" evidence="3">
    <location>
        <begin position="23"/>
        <end position="235"/>
    </location>
</feature>
<dbReference type="KEGG" id="cai:Caci_2398"/>
<accession>C7PVS4</accession>
<dbReference type="InParanoid" id="C7PVS4"/>
<organism evidence="4 5">
    <name type="scientific">Catenulispora acidiphila (strain DSM 44928 / JCM 14897 / NBRC 102108 / NRRL B-24433 / ID139908)</name>
    <dbReference type="NCBI Taxonomy" id="479433"/>
    <lineage>
        <taxon>Bacteria</taxon>
        <taxon>Bacillati</taxon>
        <taxon>Actinomycetota</taxon>
        <taxon>Actinomycetes</taxon>
        <taxon>Catenulisporales</taxon>
        <taxon>Catenulisporaceae</taxon>
        <taxon>Catenulispora</taxon>
    </lineage>
</organism>
<evidence type="ECO:0000256" key="1">
    <source>
        <dbReference type="ARBA" id="ARBA00022801"/>
    </source>
</evidence>
<protein>
    <submittedName>
        <fullName evidence="4">Alpha/beta hydrolase fold protein</fullName>
    </submittedName>
</protein>
<dbReference type="PANTHER" id="PTHR43798:SF31">
    <property type="entry name" value="AB HYDROLASE SUPERFAMILY PROTEIN YCLE"/>
    <property type="match status" value="1"/>
</dbReference>
<dbReference type="Proteomes" id="UP000000851">
    <property type="component" value="Chromosome"/>
</dbReference>
<dbReference type="Gene3D" id="3.40.50.1820">
    <property type="entry name" value="alpha/beta hydrolase"/>
    <property type="match status" value="1"/>
</dbReference>
<dbReference type="HOGENOM" id="CLU_020336_50_5_11"/>
<dbReference type="PRINTS" id="PR00111">
    <property type="entry name" value="ABHYDROLASE"/>
</dbReference>
<evidence type="ECO:0000313" key="4">
    <source>
        <dbReference type="EMBL" id="ACU71316.1"/>
    </source>
</evidence>
<dbReference type="Pfam" id="PF12697">
    <property type="entry name" value="Abhydrolase_6"/>
    <property type="match status" value="1"/>
</dbReference>
<evidence type="ECO:0000259" key="3">
    <source>
        <dbReference type="Pfam" id="PF12697"/>
    </source>
</evidence>
<dbReference type="STRING" id="479433.Caci_2398"/>
<keyword evidence="1 4" id="KW-0378">Hydrolase</keyword>
<dbReference type="InterPro" id="IPR029058">
    <property type="entry name" value="AB_hydrolase_fold"/>
</dbReference>
<name>C7PVS4_CATAD</name>
<evidence type="ECO:0000256" key="2">
    <source>
        <dbReference type="SAM" id="MobiDB-lite"/>
    </source>
</evidence>
<sequence length="282" mass="29990">MGAYVDVDGLNMYYEVAGEGEPVILLHGTGGIADIWRPQLDLLADWYQVFTPECRGHGRTADVEGPFSYENFADDLAGFIEALGLGPVRLVGWSNGAAVVLRLALRRPDLVRRLVLIGGTAGPEGETALAAQLGEEPGRTLLADAWKPVYQALSPDGPEHFAVVEEKLHQMWREGTSVGMDEIAALPMPLLVMQGDDDSVEIAHSAALAGTARDGRLAVVPGTSHAAPLEKPELVNLILLDFFEDKPAERIFPLGSLRSAAGLGDHGGPTSGGRPGFLPWAA</sequence>
<dbReference type="eggNOG" id="COG0596">
    <property type="taxonomic scope" value="Bacteria"/>
</dbReference>